<dbReference type="Pfam" id="PF10548">
    <property type="entry name" value="P22_AR_C"/>
    <property type="match status" value="1"/>
</dbReference>
<evidence type="ECO:0000259" key="1">
    <source>
        <dbReference type="PROSITE" id="PS51301"/>
    </source>
</evidence>
<dbReference type="InterPro" id="IPR017880">
    <property type="entry name" value="KilA_N"/>
</dbReference>
<dbReference type="Proteomes" id="UP000188481">
    <property type="component" value="Unassembled WGS sequence"/>
</dbReference>
<dbReference type="STRING" id="1908264.BKK54_11090"/>
<dbReference type="InterPro" id="IPR018004">
    <property type="entry name" value="KilA/APSES_HTH"/>
</dbReference>
<name>A0A1V3J0K4_9PAST</name>
<accession>A0A1V3J0K4</accession>
<dbReference type="RefSeq" id="WP_077543155.1">
    <property type="nucleotide sequence ID" value="NZ_MLHN01000034.1"/>
</dbReference>
<feature type="domain" description="KilA-N" evidence="1">
    <location>
        <begin position="1"/>
        <end position="105"/>
    </location>
</feature>
<proteinExistence type="predicted"/>
<comment type="caution">
    <text evidence="2">The sequence shown here is derived from an EMBL/GenBank/DDBJ whole genome shotgun (WGS) entry which is preliminary data.</text>
</comment>
<dbReference type="PROSITE" id="PS51301">
    <property type="entry name" value="KILA_N"/>
    <property type="match status" value="1"/>
</dbReference>
<gene>
    <name evidence="2" type="ORF">BKK54_11090</name>
</gene>
<organism evidence="2 3">
    <name type="scientific">Rodentibacter genomosp. 1</name>
    <dbReference type="NCBI Taxonomy" id="1908264"/>
    <lineage>
        <taxon>Bacteria</taxon>
        <taxon>Pseudomonadati</taxon>
        <taxon>Pseudomonadota</taxon>
        <taxon>Gammaproteobacteria</taxon>
        <taxon>Pasteurellales</taxon>
        <taxon>Pasteurellaceae</taxon>
        <taxon>Rodentibacter</taxon>
    </lineage>
</organism>
<keyword evidence="3" id="KW-1185">Reference proteome</keyword>
<dbReference type="AlphaFoldDB" id="A0A1V3J0K4"/>
<dbReference type="SMART" id="SM01252">
    <property type="entry name" value="KilA-N"/>
    <property type="match status" value="1"/>
</dbReference>
<dbReference type="EMBL" id="MLHN01000034">
    <property type="protein sequence ID" value="OOF48298.1"/>
    <property type="molecule type" value="Genomic_DNA"/>
</dbReference>
<evidence type="ECO:0000313" key="3">
    <source>
        <dbReference type="Proteomes" id="UP000188481"/>
    </source>
</evidence>
<evidence type="ECO:0000313" key="2">
    <source>
        <dbReference type="EMBL" id="OOF48298.1"/>
    </source>
</evidence>
<dbReference type="Pfam" id="PF04383">
    <property type="entry name" value="KilA-N"/>
    <property type="match status" value="1"/>
</dbReference>
<reference evidence="2 3" key="1">
    <citation type="submission" date="2016-10" db="EMBL/GenBank/DDBJ databases">
        <title>Rodentibacter gen. nov. and new species.</title>
        <authorList>
            <person name="Christensen H."/>
        </authorList>
    </citation>
    <scope>NUCLEOTIDE SEQUENCE [LARGE SCALE GENOMIC DNA]</scope>
    <source>
        <strain evidence="3">ppn416</strain>
    </source>
</reference>
<dbReference type="InterPro" id="IPR018876">
    <property type="entry name" value="Phage_P22_antirepressor_C"/>
</dbReference>
<protein>
    <recommendedName>
        <fullName evidence="1">KilA-N domain-containing protein</fullName>
    </recommendedName>
</protein>
<sequence>MSSQLTILNTKIRSLDGLFSLNDLHRASGAEDKHSPFRFMRNEQTKELISEIDSQTPNLVASKIIRGGTDLTVRGYWVCEELVLSYAMWISPKFHLVVLRAFLAMHRNEPKQLALPEPSKMYQRDLTEKEMQDFCWAWYALRNYIELTDKLQKQFGGFGGDYARAIRQLNERYGNLPQEMLPTLQRITAEFNQDITHGNGWNRIIYNVRHPNAIIRSGGLVHLF</sequence>